<name>A0ABT8ELM2_9BURK</name>
<accession>A0ABT8ELM2</accession>
<sequence>MHRWLALLLLFIFPFQSFSAQAQLPAPTVQIVLSVDSATDTYADTEQKLIQQALNEFLDHCEAPPGVCLQHYRQAIKRLSSSHPSQVLPYQHLPERRPPKNRAPTPQHVTTTYFYS</sequence>
<gene>
    <name evidence="3" type="ORF">LMS43_12835</name>
</gene>
<feature type="compositionally biased region" description="Polar residues" evidence="1">
    <location>
        <begin position="107"/>
        <end position="116"/>
    </location>
</feature>
<feature type="chain" id="PRO_5045172899" description="UrcA family protein" evidence="2">
    <location>
        <begin position="23"/>
        <end position="116"/>
    </location>
</feature>
<evidence type="ECO:0000256" key="1">
    <source>
        <dbReference type="SAM" id="MobiDB-lite"/>
    </source>
</evidence>
<dbReference type="EMBL" id="JAJHNU010000004">
    <property type="protein sequence ID" value="MDN4122173.1"/>
    <property type="molecule type" value="Genomic_DNA"/>
</dbReference>
<dbReference type="Proteomes" id="UP001168613">
    <property type="component" value="Unassembled WGS sequence"/>
</dbReference>
<proteinExistence type="predicted"/>
<keyword evidence="2" id="KW-0732">Signal</keyword>
<feature type="region of interest" description="Disordered" evidence="1">
    <location>
        <begin position="82"/>
        <end position="116"/>
    </location>
</feature>
<evidence type="ECO:0008006" key="5">
    <source>
        <dbReference type="Google" id="ProtNLM"/>
    </source>
</evidence>
<protein>
    <recommendedName>
        <fullName evidence="5">UrcA family protein</fullName>
    </recommendedName>
</protein>
<reference evidence="3" key="1">
    <citation type="submission" date="2021-11" db="EMBL/GenBank/DDBJ databases">
        <title>Draft genome sequence of Alcaligenes endophyticus type strain CCUG 75668T.</title>
        <authorList>
            <person name="Salva-Serra F."/>
            <person name="Duran R.E."/>
            <person name="Seeger M."/>
            <person name="Moore E.R.B."/>
            <person name="Jaen-Luchoro D."/>
        </authorList>
    </citation>
    <scope>NUCLEOTIDE SEQUENCE</scope>
    <source>
        <strain evidence="3">CCUG 75668</strain>
    </source>
</reference>
<evidence type="ECO:0000256" key="2">
    <source>
        <dbReference type="SAM" id="SignalP"/>
    </source>
</evidence>
<organism evidence="3 4">
    <name type="scientific">Alcaligenes endophyticus</name>
    <dbReference type="NCBI Taxonomy" id="1929088"/>
    <lineage>
        <taxon>Bacteria</taxon>
        <taxon>Pseudomonadati</taxon>
        <taxon>Pseudomonadota</taxon>
        <taxon>Betaproteobacteria</taxon>
        <taxon>Burkholderiales</taxon>
        <taxon>Alcaligenaceae</taxon>
        <taxon>Alcaligenes</taxon>
    </lineage>
</organism>
<dbReference type="RefSeq" id="WP_266123597.1">
    <property type="nucleotide sequence ID" value="NZ_JAJHNU010000004.1"/>
</dbReference>
<evidence type="ECO:0000313" key="4">
    <source>
        <dbReference type="Proteomes" id="UP001168613"/>
    </source>
</evidence>
<evidence type="ECO:0000313" key="3">
    <source>
        <dbReference type="EMBL" id="MDN4122173.1"/>
    </source>
</evidence>
<comment type="caution">
    <text evidence="3">The sequence shown here is derived from an EMBL/GenBank/DDBJ whole genome shotgun (WGS) entry which is preliminary data.</text>
</comment>
<feature type="signal peptide" evidence="2">
    <location>
        <begin position="1"/>
        <end position="22"/>
    </location>
</feature>
<keyword evidence="4" id="KW-1185">Reference proteome</keyword>